<feature type="domain" description="Methyltransferase type 11" evidence="1">
    <location>
        <begin position="112"/>
        <end position="160"/>
    </location>
</feature>
<dbReference type="Proteomes" id="UP000494116">
    <property type="component" value="Unassembled WGS sequence"/>
</dbReference>
<comment type="caution">
    <text evidence="2">The sequence shown here is derived from an EMBL/GenBank/DDBJ whole genome shotgun (WGS) entry which is preliminary data.</text>
</comment>
<organism evidence="2 3">
    <name type="scientific">Achromobacter piechaudii</name>
    <dbReference type="NCBI Taxonomy" id="72556"/>
    <lineage>
        <taxon>Bacteria</taxon>
        <taxon>Pseudomonadati</taxon>
        <taxon>Pseudomonadota</taxon>
        <taxon>Betaproteobacteria</taxon>
        <taxon>Burkholderiales</taxon>
        <taxon>Alcaligenaceae</taxon>
        <taxon>Achromobacter</taxon>
    </lineage>
</organism>
<sequence length="270" mass="30885">MTKNSAIPVPAHPATPEWFKRRKLDQIAKLMKWRNRFRREGSLYNCLTPDLAKMAGVEDTENVSRNSYDPKFEEIILDNPDKMILDVGAGYRPVDHANVVNLEIVRYPTTDVLGVAEALPFKSGVFDYVHSNAVLEHVRNPFKCAEEIVRVLKPGGVFWIAVPFLQPYHGYPHHYYNMTHSGIKNLFSGKCEIIEQSVPTYYHPIHALEWFTRQYTWRLSEEDKAAFLNTKISDIGAIATNPEDFGFVRNLPPESQFELCSGSLCIGRKL</sequence>
<reference evidence="2 3" key="1">
    <citation type="submission" date="2020-04" db="EMBL/GenBank/DDBJ databases">
        <authorList>
            <person name="De Canck E."/>
        </authorList>
    </citation>
    <scope>NUCLEOTIDE SEQUENCE [LARGE SCALE GENOMIC DNA]</scope>
    <source>
        <strain evidence="2 3">LMG 1873</strain>
    </source>
</reference>
<dbReference type="Gene3D" id="3.40.50.150">
    <property type="entry name" value="Vaccinia Virus protein VP39"/>
    <property type="match status" value="1"/>
</dbReference>
<dbReference type="InterPro" id="IPR029063">
    <property type="entry name" value="SAM-dependent_MTases_sf"/>
</dbReference>
<evidence type="ECO:0000313" key="3">
    <source>
        <dbReference type="Proteomes" id="UP000494116"/>
    </source>
</evidence>
<dbReference type="RefSeq" id="WP_167351747.1">
    <property type="nucleotide sequence ID" value="NZ_CADIJS010000004.1"/>
</dbReference>
<dbReference type="SUPFAM" id="SSF53335">
    <property type="entry name" value="S-adenosyl-L-methionine-dependent methyltransferases"/>
    <property type="match status" value="1"/>
</dbReference>
<proteinExistence type="predicted"/>
<dbReference type="InterPro" id="IPR013216">
    <property type="entry name" value="Methyltransf_11"/>
</dbReference>
<protein>
    <recommendedName>
        <fullName evidence="1">Methyltransferase type 11 domain-containing protein</fullName>
    </recommendedName>
</protein>
<evidence type="ECO:0000313" key="2">
    <source>
        <dbReference type="EMBL" id="CAB3728198.1"/>
    </source>
</evidence>
<gene>
    <name evidence="2" type="ORF">LMG1873_04561</name>
</gene>
<dbReference type="Pfam" id="PF08241">
    <property type="entry name" value="Methyltransf_11"/>
    <property type="match status" value="1"/>
</dbReference>
<accession>A0ABM8L2L7</accession>
<dbReference type="PANTHER" id="PTHR43591">
    <property type="entry name" value="METHYLTRANSFERASE"/>
    <property type="match status" value="1"/>
</dbReference>
<keyword evidence="3" id="KW-1185">Reference proteome</keyword>
<dbReference type="CDD" id="cd02440">
    <property type="entry name" value="AdoMet_MTases"/>
    <property type="match status" value="1"/>
</dbReference>
<name>A0ABM8L2L7_9BURK</name>
<dbReference type="EMBL" id="CADIJS010000004">
    <property type="protein sequence ID" value="CAB3728198.1"/>
    <property type="molecule type" value="Genomic_DNA"/>
</dbReference>
<evidence type="ECO:0000259" key="1">
    <source>
        <dbReference type="Pfam" id="PF08241"/>
    </source>
</evidence>